<sequence>MCNKSIRVRKIFDRCGPEVARTVGEFFGDNFANLADDLIAGRKPVKIGYADRHGATFFAYSEADARKAAMAADSSY</sequence>
<accession>A0A1F4XTU1</accession>
<organism evidence="1 2">
    <name type="scientific">Candidatus Adlerbacteria bacterium RIFCSPHIGHO2_12_FULL_53_18</name>
    <dbReference type="NCBI Taxonomy" id="1797242"/>
    <lineage>
        <taxon>Bacteria</taxon>
        <taxon>Candidatus Adleribacteriota</taxon>
    </lineage>
</organism>
<evidence type="ECO:0000313" key="2">
    <source>
        <dbReference type="Proteomes" id="UP000178091"/>
    </source>
</evidence>
<comment type="caution">
    <text evidence="1">The sequence shown here is derived from an EMBL/GenBank/DDBJ whole genome shotgun (WGS) entry which is preliminary data.</text>
</comment>
<gene>
    <name evidence="1" type="ORF">A3F55_01320</name>
</gene>
<dbReference type="EMBL" id="MEWW01000006">
    <property type="protein sequence ID" value="OGC85008.1"/>
    <property type="molecule type" value="Genomic_DNA"/>
</dbReference>
<reference evidence="1 2" key="1">
    <citation type="journal article" date="2016" name="Nat. Commun.">
        <title>Thousands of microbial genomes shed light on interconnected biogeochemical processes in an aquifer system.</title>
        <authorList>
            <person name="Anantharaman K."/>
            <person name="Brown C.T."/>
            <person name="Hug L.A."/>
            <person name="Sharon I."/>
            <person name="Castelle C.J."/>
            <person name="Probst A.J."/>
            <person name="Thomas B.C."/>
            <person name="Singh A."/>
            <person name="Wilkins M.J."/>
            <person name="Karaoz U."/>
            <person name="Brodie E.L."/>
            <person name="Williams K.H."/>
            <person name="Hubbard S.S."/>
            <person name="Banfield J.F."/>
        </authorList>
    </citation>
    <scope>NUCLEOTIDE SEQUENCE [LARGE SCALE GENOMIC DNA]</scope>
</reference>
<dbReference type="Proteomes" id="UP000178091">
    <property type="component" value="Unassembled WGS sequence"/>
</dbReference>
<proteinExistence type="predicted"/>
<evidence type="ECO:0000313" key="1">
    <source>
        <dbReference type="EMBL" id="OGC85008.1"/>
    </source>
</evidence>
<protein>
    <submittedName>
        <fullName evidence="1">Uncharacterized protein</fullName>
    </submittedName>
</protein>
<dbReference type="AlphaFoldDB" id="A0A1F4XTU1"/>
<name>A0A1F4XTU1_9BACT</name>